<protein>
    <submittedName>
        <fullName evidence="2">Uncharacterized protein</fullName>
    </submittedName>
</protein>
<evidence type="ECO:0000313" key="2">
    <source>
        <dbReference type="EMBL" id="KAF2691302.1"/>
    </source>
</evidence>
<reference evidence="2" key="1">
    <citation type="journal article" date="2020" name="Stud. Mycol.">
        <title>101 Dothideomycetes genomes: a test case for predicting lifestyles and emergence of pathogens.</title>
        <authorList>
            <person name="Haridas S."/>
            <person name="Albert R."/>
            <person name="Binder M."/>
            <person name="Bloem J."/>
            <person name="Labutti K."/>
            <person name="Salamov A."/>
            <person name="Andreopoulos B."/>
            <person name="Baker S."/>
            <person name="Barry K."/>
            <person name="Bills G."/>
            <person name="Bluhm B."/>
            <person name="Cannon C."/>
            <person name="Castanera R."/>
            <person name="Culley D."/>
            <person name="Daum C."/>
            <person name="Ezra D."/>
            <person name="Gonzalez J."/>
            <person name="Henrissat B."/>
            <person name="Kuo A."/>
            <person name="Liang C."/>
            <person name="Lipzen A."/>
            <person name="Lutzoni F."/>
            <person name="Magnuson J."/>
            <person name="Mondo S."/>
            <person name="Nolan M."/>
            <person name="Ohm R."/>
            <person name="Pangilinan J."/>
            <person name="Park H.-J."/>
            <person name="Ramirez L."/>
            <person name="Alfaro M."/>
            <person name="Sun H."/>
            <person name="Tritt A."/>
            <person name="Yoshinaga Y."/>
            <person name="Zwiers L.-H."/>
            <person name="Turgeon B."/>
            <person name="Goodwin S."/>
            <person name="Spatafora J."/>
            <person name="Crous P."/>
            <person name="Grigoriev I."/>
        </authorList>
    </citation>
    <scope>NUCLEOTIDE SEQUENCE</scope>
    <source>
        <strain evidence="2">CBS 122367</strain>
    </source>
</reference>
<feature type="compositionally biased region" description="Polar residues" evidence="1">
    <location>
        <begin position="184"/>
        <end position="193"/>
    </location>
</feature>
<dbReference type="Proteomes" id="UP000799291">
    <property type="component" value="Unassembled WGS sequence"/>
</dbReference>
<dbReference type="AlphaFoldDB" id="A0A6G1JL61"/>
<dbReference type="EMBL" id="MU005570">
    <property type="protein sequence ID" value="KAF2691302.1"/>
    <property type="molecule type" value="Genomic_DNA"/>
</dbReference>
<gene>
    <name evidence="2" type="ORF">K458DRAFT_455659</name>
</gene>
<evidence type="ECO:0000313" key="3">
    <source>
        <dbReference type="Proteomes" id="UP000799291"/>
    </source>
</evidence>
<evidence type="ECO:0000256" key="1">
    <source>
        <dbReference type="SAM" id="MobiDB-lite"/>
    </source>
</evidence>
<feature type="region of interest" description="Disordered" evidence="1">
    <location>
        <begin position="184"/>
        <end position="208"/>
    </location>
</feature>
<accession>A0A6G1JL61</accession>
<sequence length="380" mass="41120">MPTSSSGAERLHEAGPVAIGWSADPVSSRSRSAEMQRTPLFELENEQILVVIVLFVAYLLRFGTRLEVVSKMRLVEDVNGASLAVQMRLDPDVEHGLPLEAPHIGHTLYSSPESWFLPLQLTDGFRYSDSPQSFVPVSSACMNTSSTYDGCDQPWFTSGIASLLQTPRRLASADTFAGTSSNVEGLDTVSSGPGSVADRGGEPWSTKHSCSSVGECREDFGWEYWQAATSSASDGIAVQIPDPSLLGVGLGVGPCKEEYEDDRATVLEFTDKTSYASGLGSISTLWSAELALDAFGSQDDGSQESSPPLLKDLAQLPRMENILERTNAMFGDKAVDKTIEMASASAEGDRLYCFQSQCDKSFRRPCDLRYACTGVDWITS</sequence>
<name>A0A6G1JL61_9PLEO</name>
<organism evidence="2 3">
    <name type="scientific">Lentithecium fluviatile CBS 122367</name>
    <dbReference type="NCBI Taxonomy" id="1168545"/>
    <lineage>
        <taxon>Eukaryota</taxon>
        <taxon>Fungi</taxon>
        <taxon>Dikarya</taxon>
        <taxon>Ascomycota</taxon>
        <taxon>Pezizomycotina</taxon>
        <taxon>Dothideomycetes</taxon>
        <taxon>Pleosporomycetidae</taxon>
        <taxon>Pleosporales</taxon>
        <taxon>Massarineae</taxon>
        <taxon>Lentitheciaceae</taxon>
        <taxon>Lentithecium</taxon>
    </lineage>
</organism>
<keyword evidence="3" id="KW-1185">Reference proteome</keyword>
<proteinExistence type="predicted"/>